<evidence type="ECO:0000313" key="2">
    <source>
        <dbReference type="Ensembl" id="ENSGACP00000003785.1"/>
    </source>
</evidence>
<dbReference type="AlphaFoldDB" id="G3NEN4"/>
<protein>
    <recommendedName>
        <fullName evidence="1">UPAR/Ly6 domain-containing protein</fullName>
    </recommendedName>
</protein>
<reference evidence="2" key="1">
    <citation type="submission" date="2006-01" db="EMBL/GenBank/DDBJ databases">
        <authorList>
            <person name="Lindblad-Toh K."/>
            <person name="Mauceli E."/>
            <person name="Grabherr M."/>
            <person name="Chang J.L."/>
            <person name="Lander E.S."/>
        </authorList>
    </citation>
    <scope>NUCLEOTIDE SEQUENCE [LARGE SCALE GENOMIC DNA]</scope>
</reference>
<organism evidence="2">
    <name type="scientific">Gasterosteus aculeatus</name>
    <name type="common">Three-spined stickleback</name>
    <dbReference type="NCBI Taxonomy" id="69293"/>
    <lineage>
        <taxon>Eukaryota</taxon>
        <taxon>Metazoa</taxon>
        <taxon>Chordata</taxon>
        <taxon>Craniata</taxon>
        <taxon>Vertebrata</taxon>
        <taxon>Euteleostomi</taxon>
        <taxon>Actinopterygii</taxon>
        <taxon>Neopterygii</taxon>
        <taxon>Teleostei</taxon>
        <taxon>Neoteleostei</taxon>
        <taxon>Acanthomorphata</taxon>
        <taxon>Eupercaria</taxon>
        <taxon>Perciformes</taxon>
        <taxon>Cottioidei</taxon>
        <taxon>Gasterosteales</taxon>
        <taxon>Gasterosteidae</taxon>
        <taxon>Gasterosteus</taxon>
    </lineage>
</organism>
<reference evidence="2" key="2">
    <citation type="submission" date="2024-04" db="UniProtKB">
        <authorList>
            <consortium name="Ensembl"/>
        </authorList>
    </citation>
    <scope>IDENTIFICATION</scope>
</reference>
<dbReference type="Gene3D" id="2.10.60.10">
    <property type="entry name" value="CD59"/>
    <property type="match status" value="1"/>
</dbReference>
<dbReference type="Ensembl" id="ENSGACT00000003798.1">
    <property type="protein sequence ID" value="ENSGACP00000003785.1"/>
    <property type="gene ID" value="ENSGACG00000002897.1"/>
</dbReference>
<accession>G3NEN4</accession>
<dbReference type="InterPro" id="IPR045860">
    <property type="entry name" value="Snake_toxin-like_sf"/>
</dbReference>
<dbReference type="InterPro" id="IPR016054">
    <property type="entry name" value="LY6_UPA_recep-like"/>
</dbReference>
<proteinExistence type="predicted"/>
<feature type="domain" description="UPAR/Ly6" evidence="1">
    <location>
        <begin position="12"/>
        <end position="93"/>
    </location>
</feature>
<dbReference type="Pfam" id="PF00021">
    <property type="entry name" value="UPAR_LY6"/>
    <property type="match status" value="1"/>
</dbReference>
<dbReference type="Bgee" id="ENSGACG00000002897">
    <property type="expression patterns" value="Expressed in pharyngeal gill and 8 other cell types or tissues"/>
</dbReference>
<dbReference type="CDD" id="cd00117">
    <property type="entry name" value="TFP"/>
    <property type="match status" value="1"/>
</dbReference>
<evidence type="ECO:0000259" key="1">
    <source>
        <dbReference type="Pfam" id="PF00021"/>
    </source>
</evidence>
<name>G3NEN4_GASAC</name>
<sequence>MLLFWAGVSADSLTCNQCSYGVLGFCLSNTELVCSTNTSSCFTRKTTFTGLTNVGFNSQGCQEPAGCNATTNGTVVGITYQSAITCCSTDKCNPVTVSAAPSTKMTFTAVIGVAAMAAMWGSVM</sequence>
<dbReference type="SUPFAM" id="SSF57302">
    <property type="entry name" value="Snake toxin-like"/>
    <property type="match status" value="1"/>
</dbReference>